<evidence type="ECO:0008006" key="5">
    <source>
        <dbReference type="Google" id="ProtNLM"/>
    </source>
</evidence>
<evidence type="ECO:0000256" key="1">
    <source>
        <dbReference type="ARBA" id="ARBA00022679"/>
    </source>
</evidence>
<dbReference type="EMBL" id="KN840442">
    <property type="protein sequence ID" value="KIP11990.1"/>
    <property type="molecule type" value="Genomic_DNA"/>
</dbReference>
<gene>
    <name evidence="3" type="ORF">PHLGIDRAFT_27606</name>
</gene>
<dbReference type="AlphaFoldDB" id="A0A0C3SFF4"/>
<dbReference type="HOGENOM" id="CLU_084809_0_0_1"/>
<reference evidence="3 4" key="1">
    <citation type="journal article" date="2014" name="PLoS Genet.">
        <title>Analysis of the Phlebiopsis gigantea genome, transcriptome and secretome provides insight into its pioneer colonization strategies of wood.</title>
        <authorList>
            <person name="Hori C."/>
            <person name="Ishida T."/>
            <person name="Igarashi K."/>
            <person name="Samejima M."/>
            <person name="Suzuki H."/>
            <person name="Master E."/>
            <person name="Ferreira P."/>
            <person name="Ruiz-Duenas F.J."/>
            <person name="Held B."/>
            <person name="Canessa P."/>
            <person name="Larrondo L.F."/>
            <person name="Schmoll M."/>
            <person name="Druzhinina I.S."/>
            <person name="Kubicek C.P."/>
            <person name="Gaskell J.A."/>
            <person name="Kersten P."/>
            <person name="St John F."/>
            <person name="Glasner J."/>
            <person name="Sabat G."/>
            <person name="Splinter BonDurant S."/>
            <person name="Syed K."/>
            <person name="Yadav J."/>
            <person name="Mgbeahuruike A.C."/>
            <person name="Kovalchuk A."/>
            <person name="Asiegbu F.O."/>
            <person name="Lackner G."/>
            <person name="Hoffmeister D."/>
            <person name="Rencoret J."/>
            <person name="Gutierrez A."/>
            <person name="Sun H."/>
            <person name="Lindquist E."/>
            <person name="Barry K."/>
            <person name="Riley R."/>
            <person name="Grigoriev I.V."/>
            <person name="Henrissat B."/>
            <person name="Kues U."/>
            <person name="Berka R.M."/>
            <person name="Martinez A.T."/>
            <person name="Covert S.F."/>
            <person name="Blanchette R.A."/>
            <person name="Cullen D."/>
        </authorList>
    </citation>
    <scope>NUCLEOTIDE SEQUENCE [LARGE SCALE GENOMIC DNA]</scope>
    <source>
        <strain evidence="3 4">11061_1 CR5-6</strain>
    </source>
</reference>
<name>A0A0C3SFF4_PHLG1</name>
<feature type="transmembrane region" description="Helical" evidence="2">
    <location>
        <begin position="45"/>
        <end position="64"/>
    </location>
</feature>
<feature type="transmembrane region" description="Helical" evidence="2">
    <location>
        <begin position="70"/>
        <end position="91"/>
    </location>
</feature>
<evidence type="ECO:0000313" key="4">
    <source>
        <dbReference type="Proteomes" id="UP000053257"/>
    </source>
</evidence>
<keyword evidence="2" id="KW-0472">Membrane</keyword>
<sequence>MVDQAKIRPYQPNGDDQRLARFTVAKARMEGLAVANRKTYVDPRFLAVWVALASLLIQYLNWWPNPSLPWWTYLRPIPAFAAFLVPLMFIVDLSNRPYFDAETQKVLHQIDILDFHAYYARSPASGFWILEYGKKFVGLIAIDASLDSTSDKTVVSNGNPSQVAAVQKETSKRGTSEVATIRHFYVMEEYRSTLMQEDLLHFAVQQTFSMDRKVKKIKAADSTLEPWGGAAMTKEGFTTEKQLGKMGILGWAIRSRVLTREKWAQIPDSQ</sequence>
<keyword evidence="2" id="KW-0812">Transmembrane</keyword>
<proteinExistence type="predicted"/>
<dbReference type="PANTHER" id="PTHR13947">
    <property type="entry name" value="GNAT FAMILY N-ACETYLTRANSFERASE"/>
    <property type="match status" value="1"/>
</dbReference>
<dbReference type="InterPro" id="IPR050769">
    <property type="entry name" value="NAT_camello-type"/>
</dbReference>
<protein>
    <recommendedName>
        <fullName evidence="5">N-acetyltransferase domain-containing protein</fullName>
    </recommendedName>
</protein>
<keyword evidence="4" id="KW-1185">Reference proteome</keyword>
<keyword evidence="1" id="KW-0808">Transferase</keyword>
<organism evidence="3 4">
    <name type="scientific">Phlebiopsis gigantea (strain 11061_1 CR5-6)</name>
    <name type="common">White-rot fungus</name>
    <name type="synonym">Peniophora gigantea</name>
    <dbReference type="NCBI Taxonomy" id="745531"/>
    <lineage>
        <taxon>Eukaryota</taxon>
        <taxon>Fungi</taxon>
        <taxon>Dikarya</taxon>
        <taxon>Basidiomycota</taxon>
        <taxon>Agaricomycotina</taxon>
        <taxon>Agaricomycetes</taxon>
        <taxon>Polyporales</taxon>
        <taxon>Phanerochaetaceae</taxon>
        <taxon>Phlebiopsis</taxon>
    </lineage>
</organism>
<dbReference type="OrthoDB" id="2564232at2759"/>
<evidence type="ECO:0000256" key="2">
    <source>
        <dbReference type="SAM" id="Phobius"/>
    </source>
</evidence>
<keyword evidence="2" id="KW-1133">Transmembrane helix</keyword>
<dbReference type="PANTHER" id="PTHR13947:SF37">
    <property type="entry name" value="LD18367P"/>
    <property type="match status" value="1"/>
</dbReference>
<evidence type="ECO:0000313" key="3">
    <source>
        <dbReference type="EMBL" id="KIP11990.1"/>
    </source>
</evidence>
<dbReference type="GO" id="GO:0008080">
    <property type="term" value="F:N-acetyltransferase activity"/>
    <property type="evidence" value="ECO:0007669"/>
    <property type="project" value="InterPro"/>
</dbReference>
<dbReference type="Proteomes" id="UP000053257">
    <property type="component" value="Unassembled WGS sequence"/>
</dbReference>
<accession>A0A0C3SFF4</accession>